<gene>
    <name evidence="1" type="ORF">SDC9_21725</name>
</gene>
<comment type="caution">
    <text evidence="1">The sequence shown here is derived from an EMBL/GenBank/DDBJ whole genome shotgun (WGS) entry which is preliminary data.</text>
</comment>
<proteinExistence type="predicted"/>
<protein>
    <submittedName>
        <fullName evidence="1">Uncharacterized protein</fullName>
    </submittedName>
</protein>
<name>A0A644UA82_9ZZZZ</name>
<dbReference type="AlphaFoldDB" id="A0A644UA82"/>
<evidence type="ECO:0000313" key="1">
    <source>
        <dbReference type="EMBL" id="MPL75887.1"/>
    </source>
</evidence>
<accession>A0A644UA82</accession>
<dbReference type="EMBL" id="VSSQ01000092">
    <property type="protein sequence ID" value="MPL75887.1"/>
    <property type="molecule type" value="Genomic_DNA"/>
</dbReference>
<organism evidence="1">
    <name type="scientific">bioreactor metagenome</name>
    <dbReference type="NCBI Taxonomy" id="1076179"/>
    <lineage>
        <taxon>unclassified sequences</taxon>
        <taxon>metagenomes</taxon>
        <taxon>ecological metagenomes</taxon>
    </lineage>
</organism>
<sequence length="803" mass="88298">MTKNKNMINIKQISKKILALILIFSFLTPSLLPKKASAFLGVGDTGDVILGAIFGQDTAKWIADKAVQAKELINDSMVIYQNTLAAKQLVQGIKNFDAETFAKNASSDVLNRVGDAVMTNLGITRDQATNIYTQGQQVVTNFGNYLDMISVNEIKKGLSNIQLTVNTTPYTADIYKDIADFTKNTSDTALGKVVNFSLPYIVKDEICNSPELKNIIKNGEPETFARPKKAVGDVDIDKLCNTSLQKPQKEAARAQAVFIGLANAGYGGPRTSEALANPANTPSGVVNLAISNILAQKDKVVDATSKQTEATGMFLGDQKCVDKDGKEVKFNPEDATQFCSQQTSTAQGSGAVLQEKVSAAANAPYDSIKARLDSIHNKLKNGDLTGAADTMNLISSIINVGRKDIYAVTNNPYDNPYSGLATSLGALQKTQDTQNLLWVSTEEASREYAFGSEKYSSDDLQRALDIYENIRIVNTERLNTNSYTYLVLKTSVERAKTAVVNAQQDAMNVGFWKSIFYPRKSKNIRKSATNKTDAAKKLTVALVNQTMETRDLIKEMAKNNYREQQMRKLLMDLRDTKDVDTQNNQEALAQALDGAYTEKDYEYLISDWQYIPEYSELTSDPVAAIEEDASYYVPSRREVEGPYTKHVLGYLRVRAYLMLRDSLKAGSPSTIPAKDTGMFSAYGIKNLEYLDPNLPRPSAKNTAVIDSSSSKTFSELSYCNQLKIGICNNAELQILTDSLKDYNEPIPDPLEGQPDPCISPEISIRNICAQSANTDDLELRNHCKDETSIQAAITSAIKECAAE</sequence>
<reference evidence="1" key="1">
    <citation type="submission" date="2019-08" db="EMBL/GenBank/DDBJ databases">
        <authorList>
            <person name="Kucharzyk K."/>
            <person name="Murdoch R.W."/>
            <person name="Higgins S."/>
            <person name="Loffler F."/>
        </authorList>
    </citation>
    <scope>NUCLEOTIDE SEQUENCE</scope>
</reference>